<feature type="compositionally biased region" description="Basic and acidic residues" evidence="1">
    <location>
        <begin position="1"/>
        <end position="29"/>
    </location>
</feature>
<evidence type="ECO:0000313" key="2">
    <source>
        <dbReference type="EMBL" id="KAK2577672.1"/>
    </source>
</evidence>
<proteinExistence type="predicted"/>
<evidence type="ECO:0000313" key="3">
    <source>
        <dbReference type="Proteomes" id="UP001258017"/>
    </source>
</evidence>
<sequence>RRNEEVIKEMEEAHKRSSITAREEKDMENNIKQANNMDRNVYPACHKGPASVEA</sequence>
<comment type="caution">
    <text evidence="2">The sequence shown here is derived from an EMBL/GenBank/DDBJ whole genome shotgun (WGS) entry which is preliminary data.</text>
</comment>
<reference evidence="2" key="2">
    <citation type="journal article" date="2023" name="Commun. Biol.">
        <title>Intrasexual cuticular hydrocarbon dimorphism in a wasp sheds light on hydrocarbon biosynthesis genes in Hymenoptera.</title>
        <authorList>
            <person name="Moris V.C."/>
            <person name="Podsiadlowski L."/>
            <person name="Martin S."/>
            <person name="Oeyen J.P."/>
            <person name="Donath A."/>
            <person name="Petersen M."/>
            <person name="Wilbrandt J."/>
            <person name="Misof B."/>
            <person name="Liedtke D."/>
            <person name="Thamm M."/>
            <person name="Scheiner R."/>
            <person name="Schmitt T."/>
            <person name="Niehuis O."/>
        </authorList>
    </citation>
    <scope>NUCLEOTIDE SEQUENCE</scope>
    <source>
        <strain evidence="2">GBR_01_08_01A</strain>
    </source>
</reference>
<feature type="region of interest" description="Disordered" evidence="1">
    <location>
        <begin position="1"/>
        <end position="54"/>
    </location>
</feature>
<keyword evidence="3" id="KW-1185">Reference proteome</keyword>
<dbReference type="Proteomes" id="UP001258017">
    <property type="component" value="Unassembled WGS sequence"/>
</dbReference>
<reference evidence="2" key="1">
    <citation type="submission" date="2021-08" db="EMBL/GenBank/DDBJ databases">
        <authorList>
            <person name="Misof B."/>
            <person name="Oliver O."/>
            <person name="Podsiadlowski L."/>
            <person name="Donath A."/>
            <person name="Peters R."/>
            <person name="Mayer C."/>
            <person name="Rust J."/>
            <person name="Gunkel S."/>
            <person name="Lesny P."/>
            <person name="Martin S."/>
            <person name="Oeyen J.P."/>
            <person name="Petersen M."/>
            <person name="Panagiotis P."/>
            <person name="Wilbrandt J."/>
            <person name="Tanja T."/>
        </authorList>
    </citation>
    <scope>NUCLEOTIDE SEQUENCE</scope>
    <source>
        <strain evidence="2">GBR_01_08_01A</strain>
        <tissue evidence="2">Thorax + abdomen</tissue>
    </source>
</reference>
<protein>
    <submittedName>
        <fullName evidence="2">Uncharacterized protein</fullName>
    </submittedName>
</protein>
<dbReference type="EMBL" id="JAIFRP010002966">
    <property type="protein sequence ID" value="KAK2577672.1"/>
    <property type="molecule type" value="Genomic_DNA"/>
</dbReference>
<evidence type="ECO:0000256" key="1">
    <source>
        <dbReference type="SAM" id="MobiDB-lite"/>
    </source>
</evidence>
<organism evidence="2 3">
    <name type="scientific">Odynerus spinipes</name>
    <dbReference type="NCBI Taxonomy" id="1348599"/>
    <lineage>
        <taxon>Eukaryota</taxon>
        <taxon>Metazoa</taxon>
        <taxon>Ecdysozoa</taxon>
        <taxon>Arthropoda</taxon>
        <taxon>Hexapoda</taxon>
        <taxon>Insecta</taxon>
        <taxon>Pterygota</taxon>
        <taxon>Neoptera</taxon>
        <taxon>Endopterygota</taxon>
        <taxon>Hymenoptera</taxon>
        <taxon>Apocrita</taxon>
        <taxon>Aculeata</taxon>
        <taxon>Vespoidea</taxon>
        <taxon>Vespidae</taxon>
        <taxon>Eumeninae</taxon>
        <taxon>Odynerus</taxon>
    </lineage>
</organism>
<accession>A0AAD9RDI4</accession>
<gene>
    <name evidence="2" type="ORF">KPH14_002580</name>
</gene>
<name>A0AAD9RDI4_9HYME</name>
<dbReference type="AlphaFoldDB" id="A0AAD9RDI4"/>
<feature type="non-terminal residue" evidence="2">
    <location>
        <position position="1"/>
    </location>
</feature>